<dbReference type="PROSITE" id="PS50164">
    <property type="entry name" value="GIY_YIG"/>
    <property type="match status" value="1"/>
</dbReference>
<dbReference type="SMART" id="SM00465">
    <property type="entry name" value="GIYc"/>
    <property type="match status" value="1"/>
</dbReference>
<dbReference type="Gene3D" id="3.40.1440.10">
    <property type="entry name" value="GIY-YIG endonuclease"/>
    <property type="match status" value="1"/>
</dbReference>
<dbReference type="Pfam" id="PF01541">
    <property type="entry name" value="GIY-YIG"/>
    <property type="match status" value="1"/>
</dbReference>
<dbReference type="Proteomes" id="UP000235005">
    <property type="component" value="Unassembled WGS sequence"/>
</dbReference>
<keyword evidence="4" id="KW-1185">Reference proteome</keyword>
<evidence type="ECO:0000313" key="3">
    <source>
        <dbReference type="EMBL" id="PLW68624.1"/>
    </source>
</evidence>
<dbReference type="AlphaFoldDB" id="A0A2N5X2A5"/>
<dbReference type="InterPro" id="IPR000305">
    <property type="entry name" value="GIY-YIG_endonuc"/>
</dbReference>
<name>A0A2N5X2A5_9GAMM</name>
<reference evidence="3 4" key="1">
    <citation type="submission" date="2018-01" db="EMBL/GenBank/DDBJ databases">
        <title>The draft genome sequence of Halioglobus lutimaris HF004.</title>
        <authorList>
            <person name="Du Z.-J."/>
            <person name="Shi M.-J."/>
        </authorList>
    </citation>
    <scope>NUCLEOTIDE SEQUENCE [LARGE SCALE GENOMIC DNA]</scope>
    <source>
        <strain evidence="3 4">HF004</strain>
    </source>
</reference>
<protein>
    <recommendedName>
        <fullName evidence="2">GIY-YIG domain-containing protein</fullName>
    </recommendedName>
</protein>
<gene>
    <name evidence="3" type="ORF">C0039_11450</name>
</gene>
<dbReference type="OrthoDB" id="9807770at2"/>
<dbReference type="EMBL" id="PKUS01000012">
    <property type="protein sequence ID" value="PLW68624.1"/>
    <property type="molecule type" value="Genomic_DNA"/>
</dbReference>
<dbReference type="RefSeq" id="WP_075999150.1">
    <property type="nucleotide sequence ID" value="NZ_PKUS01000012.1"/>
</dbReference>
<proteinExistence type="inferred from homology"/>
<organism evidence="3 4">
    <name type="scientific">Pseudohalioglobus lutimaris</name>
    <dbReference type="NCBI Taxonomy" id="1737061"/>
    <lineage>
        <taxon>Bacteria</taxon>
        <taxon>Pseudomonadati</taxon>
        <taxon>Pseudomonadota</taxon>
        <taxon>Gammaproteobacteria</taxon>
        <taxon>Cellvibrionales</taxon>
        <taxon>Halieaceae</taxon>
        <taxon>Pseudohalioglobus</taxon>
    </lineage>
</organism>
<dbReference type="PANTHER" id="PTHR34477">
    <property type="entry name" value="UPF0213 PROTEIN YHBQ"/>
    <property type="match status" value="1"/>
</dbReference>
<evidence type="ECO:0000313" key="4">
    <source>
        <dbReference type="Proteomes" id="UP000235005"/>
    </source>
</evidence>
<comment type="similarity">
    <text evidence="1">Belongs to the UPF0213 family.</text>
</comment>
<dbReference type="PANTHER" id="PTHR34477:SF5">
    <property type="entry name" value="BSL5627 PROTEIN"/>
    <property type="match status" value="1"/>
</dbReference>
<dbReference type="SUPFAM" id="SSF82771">
    <property type="entry name" value="GIY-YIG endonuclease"/>
    <property type="match status" value="1"/>
</dbReference>
<dbReference type="InterPro" id="IPR050190">
    <property type="entry name" value="UPF0213_domain"/>
</dbReference>
<feature type="domain" description="GIY-YIG" evidence="2">
    <location>
        <begin position="3"/>
        <end position="79"/>
    </location>
</feature>
<dbReference type="InterPro" id="IPR035901">
    <property type="entry name" value="GIY-YIG_endonuc_sf"/>
</dbReference>
<evidence type="ECO:0000256" key="1">
    <source>
        <dbReference type="ARBA" id="ARBA00007435"/>
    </source>
</evidence>
<dbReference type="CDD" id="cd10448">
    <property type="entry name" value="GIY-YIG_unchar_3"/>
    <property type="match status" value="1"/>
</dbReference>
<comment type="caution">
    <text evidence="3">The sequence shown here is derived from an EMBL/GenBank/DDBJ whole genome shotgun (WGS) entry which is preliminary data.</text>
</comment>
<evidence type="ECO:0000259" key="2">
    <source>
        <dbReference type="PROSITE" id="PS50164"/>
    </source>
</evidence>
<accession>A0A2N5X2A5</accession>
<sequence length="97" mass="11761">MAKQAAVYILASRSTGALYIGVTGNLMQRIWHHRNIRAEGFTSRYAVHKLVYFEMHRNVRDALAREKRLKRWHQTWRLRIIEEQNPQWMDLWDQVIQ</sequence>